<dbReference type="Gene3D" id="3.40.50.150">
    <property type="entry name" value="Vaccinia Virus protein VP39"/>
    <property type="match status" value="1"/>
</dbReference>
<protein>
    <recommendedName>
        <fullName evidence="3">protein-L-isoaspartate(D-aspartate) O-methyltransferase</fullName>
        <ecNumber evidence="3">2.1.1.77</ecNumber>
    </recommendedName>
</protein>
<evidence type="ECO:0000256" key="1">
    <source>
        <dbReference type="ARBA" id="ARBA00004496"/>
    </source>
</evidence>
<keyword evidence="9" id="KW-1185">Reference proteome</keyword>
<dbReference type="CDD" id="cd02440">
    <property type="entry name" value="AdoMet_MTases"/>
    <property type="match status" value="1"/>
</dbReference>
<gene>
    <name evidence="8" type="ORF">PVAG01_03013</name>
</gene>
<evidence type="ECO:0000256" key="3">
    <source>
        <dbReference type="ARBA" id="ARBA00011890"/>
    </source>
</evidence>
<organism evidence="8 9">
    <name type="scientific">Phlyctema vagabunda</name>
    <dbReference type="NCBI Taxonomy" id="108571"/>
    <lineage>
        <taxon>Eukaryota</taxon>
        <taxon>Fungi</taxon>
        <taxon>Dikarya</taxon>
        <taxon>Ascomycota</taxon>
        <taxon>Pezizomycotina</taxon>
        <taxon>Leotiomycetes</taxon>
        <taxon>Helotiales</taxon>
        <taxon>Dermateaceae</taxon>
        <taxon>Phlyctema</taxon>
    </lineage>
</organism>
<comment type="caution">
    <text evidence="8">The sequence shown here is derived from an EMBL/GenBank/DDBJ whole genome shotgun (WGS) entry which is preliminary data.</text>
</comment>
<dbReference type="InterPro" id="IPR000682">
    <property type="entry name" value="PCMT"/>
</dbReference>
<comment type="subcellular location">
    <subcellularLocation>
        <location evidence="1">Cytoplasm</location>
    </subcellularLocation>
</comment>
<accession>A0ABR4PSA2</accession>
<evidence type="ECO:0000256" key="4">
    <source>
        <dbReference type="ARBA" id="ARBA00022490"/>
    </source>
</evidence>
<dbReference type="PANTHER" id="PTHR11579:SF0">
    <property type="entry name" value="PROTEIN-L-ISOASPARTATE(D-ASPARTATE) O-METHYLTRANSFERASE"/>
    <property type="match status" value="1"/>
</dbReference>
<evidence type="ECO:0000256" key="2">
    <source>
        <dbReference type="ARBA" id="ARBA00005369"/>
    </source>
</evidence>
<keyword evidence="4" id="KW-0963">Cytoplasm</keyword>
<dbReference type="SUPFAM" id="SSF53335">
    <property type="entry name" value="S-adenosyl-L-methionine-dependent methyltransferases"/>
    <property type="match status" value="1"/>
</dbReference>
<dbReference type="PANTHER" id="PTHR11579">
    <property type="entry name" value="PROTEIN-L-ISOASPARTATE O-METHYLTRANSFERASE"/>
    <property type="match status" value="1"/>
</dbReference>
<proteinExistence type="inferred from homology"/>
<dbReference type="InterPro" id="IPR029063">
    <property type="entry name" value="SAM-dependent_MTases_sf"/>
</dbReference>
<dbReference type="Pfam" id="PF01135">
    <property type="entry name" value="PCMT"/>
    <property type="match status" value="2"/>
</dbReference>
<dbReference type="EMBL" id="JBFCZG010000002">
    <property type="protein sequence ID" value="KAL3426222.1"/>
    <property type="molecule type" value="Genomic_DNA"/>
</dbReference>
<name>A0ABR4PSA2_9HELO</name>
<evidence type="ECO:0000256" key="5">
    <source>
        <dbReference type="ARBA" id="ARBA00022603"/>
    </source>
</evidence>
<reference evidence="8 9" key="1">
    <citation type="submission" date="2024-06" db="EMBL/GenBank/DDBJ databases">
        <title>Complete genome of Phlyctema vagabunda strain 19-DSS-EL-015.</title>
        <authorList>
            <person name="Fiorenzani C."/>
        </authorList>
    </citation>
    <scope>NUCLEOTIDE SEQUENCE [LARGE SCALE GENOMIC DNA]</scope>
    <source>
        <strain evidence="8 9">19-DSS-EL-015</strain>
    </source>
</reference>
<sequence length="261" mass="27983">MAWQCSGASNVELVDNLYNAGLIKREQVRDAMKKVDRAHYCPDSTVAYEDSPQSIGYRATISAPHMHASAAEALLPSITQESKGAASISPAAVHILDIGSGSGYLTAVLAELAKATAAGGENAEGIKVVALEHIPALRDLGEANMRKSDRGVEMLESGLVDFVVGDGREGWILPGGEDEDICTNVKISARSRDTIHVGAAAVTLHQPLVRQLKRPGRLFIPVEDENGRGQWIWIVDKDAHGNVTKKKTEGVRYVPLTDAPK</sequence>
<dbReference type="EC" id="2.1.1.77" evidence="3"/>
<keyword evidence="7" id="KW-0949">S-adenosyl-L-methionine</keyword>
<evidence type="ECO:0000313" key="8">
    <source>
        <dbReference type="EMBL" id="KAL3426222.1"/>
    </source>
</evidence>
<evidence type="ECO:0000313" key="9">
    <source>
        <dbReference type="Proteomes" id="UP001629113"/>
    </source>
</evidence>
<keyword evidence="6" id="KW-0808">Transferase</keyword>
<keyword evidence="5" id="KW-0489">Methyltransferase</keyword>
<evidence type="ECO:0000256" key="6">
    <source>
        <dbReference type="ARBA" id="ARBA00022679"/>
    </source>
</evidence>
<evidence type="ECO:0000256" key="7">
    <source>
        <dbReference type="ARBA" id="ARBA00022691"/>
    </source>
</evidence>
<dbReference type="Proteomes" id="UP001629113">
    <property type="component" value="Unassembled WGS sequence"/>
</dbReference>
<comment type="similarity">
    <text evidence="2">Belongs to the methyltransferase superfamily. L-isoaspartyl/D-aspartyl protein methyltransferase family.</text>
</comment>